<dbReference type="SUPFAM" id="SSF53300">
    <property type="entry name" value="vWA-like"/>
    <property type="match status" value="1"/>
</dbReference>
<dbReference type="PANTHER" id="PTHR37947:SF1">
    <property type="entry name" value="BLL2462 PROTEIN"/>
    <property type="match status" value="1"/>
</dbReference>
<dbReference type="KEGG" id="mhi:Mhar_2312"/>
<dbReference type="InterPro" id="IPR036465">
    <property type="entry name" value="vWFA_dom_sf"/>
</dbReference>
<dbReference type="STRING" id="1110509.Mhar_2312"/>
<sequence>MMEGLYFSEPRLLGLIPLILILGLASLRKGRNRLLVLSRTAIFCLLVVALANPYVTVTETTSARRPIITVVSDLTASMEIFDQGAAERVQAGLPDSTIRSFSGTATPLGDKVLQYAQQGGALLLVTDGYSNRGRDLEEALALARSANTTVFALEMAPIREDRSVEISGTNTAVLGGEYPFTVVVRSSGGEFDGHLTVRADGAVIYQNRIAGDGRSASIKISHRFPTTGTHILEASISFPTDAIPENDRYQKAVYVVPKPEVLLVAEGESPLSRVLSDHYRLTVSPTFRAEELGAGEKRFKAVVLDDQRYGPELSGLKDYVREGGGLVVVGGRSSFDFGEYRNSSLEEILPVKSVPSIFEGGKTTVLIMDISGSTRREMSVGGATFLDYEKALAIELLKAPEFRDDRVALVVFGTEAFVVFTPTPIVGKEIMIQDRISSLSPQPGAQEETQLNVGLALAWDLLNASSSEGEVIVISDGRIREYPEVFSESARMIQEMGATVHLVEVKAFEGAAGGFRDLAAESGAEYHPALYPGSVTIRAGEMPEEGEVPEVEEVPASGYALMIANQNHYITSDLALAANATGFNDVTPKPGGQRLVVMLDGKPILTSWRYGLGRVAALTTDDGTAWAPEVYSAPSSRLVSRMVNWAIGDPRPEAWRVDAEDGWAGTPLQLTITSPSPPRIEGVEAERVGENRYSAVITPEEEGIYAVGDYGIAVNYPLEYRFVGYNPDFPRLIMSTGGMVFTEEEVARSLVEEARKRSEITVQERVSRRLPLLFLALAIFLGEVIARRLGEVRR</sequence>
<evidence type="ECO:0000256" key="1">
    <source>
        <dbReference type="SAM" id="Phobius"/>
    </source>
</evidence>
<dbReference type="GeneID" id="12511490"/>
<dbReference type="InterPro" id="IPR002035">
    <property type="entry name" value="VWF_A"/>
</dbReference>
<name>G7WQM9_METH6</name>
<dbReference type="Proteomes" id="UP000005877">
    <property type="component" value="Chromosome"/>
</dbReference>
<evidence type="ECO:0000259" key="2">
    <source>
        <dbReference type="SMART" id="SM00327"/>
    </source>
</evidence>
<proteinExistence type="predicted"/>
<keyword evidence="4" id="KW-1185">Reference proteome</keyword>
<dbReference type="Gene3D" id="3.40.50.410">
    <property type="entry name" value="von Willebrand factor, type A domain"/>
    <property type="match status" value="1"/>
</dbReference>
<dbReference type="CDD" id="cd00198">
    <property type="entry name" value="vWFA"/>
    <property type="match status" value="1"/>
</dbReference>
<feature type="transmembrane region" description="Helical" evidence="1">
    <location>
        <begin position="12"/>
        <end position="27"/>
    </location>
</feature>
<dbReference type="InterPro" id="IPR029062">
    <property type="entry name" value="Class_I_gatase-like"/>
</dbReference>
<keyword evidence="1" id="KW-0812">Transmembrane</keyword>
<keyword evidence="1" id="KW-1133">Transmembrane helix</keyword>
<dbReference type="AlphaFoldDB" id="G7WQM9"/>
<dbReference type="SMART" id="SM00327">
    <property type="entry name" value="VWA"/>
    <property type="match status" value="1"/>
</dbReference>
<organism evidence="3 4">
    <name type="scientific">Methanothrix harundinacea (strain 6Ac)</name>
    <name type="common">Methanosaeta harundinacea</name>
    <dbReference type="NCBI Taxonomy" id="1110509"/>
    <lineage>
        <taxon>Archaea</taxon>
        <taxon>Methanobacteriati</taxon>
        <taxon>Methanobacteriota</taxon>
        <taxon>Stenosarchaea group</taxon>
        <taxon>Methanomicrobia</taxon>
        <taxon>Methanotrichales</taxon>
        <taxon>Methanotrichaceae</taxon>
        <taxon>Methanothrix</taxon>
    </lineage>
</organism>
<gene>
    <name evidence="3" type="ordered locus">Mhar_2312</name>
</gene>
<dbReference type="RefSeq" id="WP_014587839.1">
    <property type="nucleotide sequence ID" value="NC_017527.1"/>
</dbReference>
<dbReference type="Pfam" id="PF13519">
    <property type="entry name" value="VWA_2"/>
    <property type="match status" value="1"/>
</dbReference>
<keyword evidence="1" id="KW-0472">Membrane</keyword>
<accession>G7WQM9</accession>
<dbReference type="EMBL" id="CP003117">
    <property type="protein sequence ID" value="AET65663.1"/>
    <property type="molecule type" value="Genomic_DNA"/>
</dbReference>
<evidence type="ECO:0000313" key="3">
    <source>
        <dbReference type="EMBL" id="AET65663.1"/>
    </source>
</evidence>
<evidence type="ECO:0000313" key="4">
    <source>
        <dbReference type="Proteomes" id="UP000005877"/>
    </source>
</evidence>
<dbReference type="PATRIC" id="fig|1110509.7.peg.2558"/>
<reference evidence="3 4" key="1">
    <citation type="journal article" date="2012" name="PLoS ONE">
        <title>The genome characteristics and predicted function of methyl-group oxidation pathway in the obligate aceticlastic methanogens, Methanosaeta spp.</title>
        <authorList>
            <person name="Zhu J."/>
            <person name="Zheng H."/>
            <person name="Ai G."/>
            <person name="Zhang G."/>
            <person name="Liu D."/>
            <person name="Liu X."/>
            <person name="Dong X."/>
        </authorList>
    </citation>
    <scope>NUCLEOTIDE SEQUENCE [LARGE SCALE GENOMIC DNA]</scope>
    <source>
        <strain evidence="3 4">6Ac</strain>
    </source>
</reference>
<dbReference type="OrthoDB" id="147382at2157"/>
<feature type="transmembrane region" description="Helical" evidence="1">
    <location>
        <begin position="34"/>
        <end position="55"/>
    </location>
</feature>
<feature type="domain" description="VWFA" evidence="2">
    <location>
        <begin position="361"/>
        <end position="547"/>
    </location>
</feature>
<dbReference type="Gene3D" id="3.40.50.880">
    <property type="match status" value="2"/>
</dbReference>
<dbReference type="PANTHER" id="PTHR37947">
    <property type="entry name" value="BLL2462 PROTEIN"/>
    <property type="match status" value="1"/>
</dbReference>
<dbReference type="HOGENOM" id="CLU_355886_0_0_2"/>
<protein>
    <recommendedName>
        <fullName evidence="2">VWFA domain-containing protein</fullName>
    </recommendedName>
</protein>
<dbReference type="SUPFAM" id="SSF52317">
    <property type="entry name" value="Class I glutamine amidotransferase-like"/>
    <property type="match status" value="1"/>
</dbReference>